<evidence type="ECO:0000259" key="6">
    <source>
        <dbReference type="SMART" id="SM00701"/>
    </source>
</evidence>
<feature type="transmembrane region" description="Helical" evidence="5">
    <location>
        <begin position="53"/>
        <end position="77"/>
    </location>
</feature>
<dbReference type="KEGG" id="bany:112046328"/>
<dbReference type="GO" id="GO:0008270">
    <property type="term" value="F:zinc ion binding"/>
    <property type="evidence" value="ECO:0007669"/>
    <property type="project" value="InterPro"/>
</dbReference>
<dbReference type="SMART" id="SM00701">
    <property type="entry name" value="PGRP"/>
    <property type="match status" value="1"/>
</dbReference>
<proteinExistence type="inferred from homology"/>
<sequence length="248" mass="27875">MLRSTGYEDLYSRNIDGDESPIDGDESPLVTEETSLLTSISYHTGHEVRSNKFTYFMVGLMSLVFVSGIAIGIYLLVLQNNEENILPPVNKWPIHQVNKSDWDPTHVDLPSTQPFQANTVVIEQTDTRECRDLESCLVLLKEIKASFSVNDSLPYNFLLSSDGTAYEALGWSGPPPLLPESLVLSFIGNFTDVPPVDEQMELAKSLISVSISKDLLNKNYTVIGKRTKEDPKFLFEKIKDIEHLFTIE</sequence>
<feature type="compositionally biased region" description="Acidic residues" evidence="4">
    <location>
        <begin position="17"/>
        <end position="26"/>
    </location>
</feature>
<protein>
    <submittedName>
        <fullName evidence="8 9">Peptidoglycan-recognition protein SB2-like isoform X4</fullName>
    </submittedName>
</protein>
<keyword evidence="2" id="KW-0399">Innate immunity</keyword>
<dbReference type="Gene3D" id="3.40.80.10">
    <property type="entry name" value="Peptidoglycan recognition protein-like"/>
    <property type="match status" value="1"/>
</dbReference>
<evidence type="ECO:0000256" key="4">
    <source>
        <dbReference type="SAM" id="MobiDB-lite"/>
    </source>
</evidence>
<dbReference type="PANTHER" id="PTHR11022:SF73">
    <property type="entry name" value="PEPTIDOGLYCAN-RECOGNITION PROTEIN LD"/>
    <property type="match status" value="1"/>
</dbReference>
<dbReference type="InterPro" id="IPR036505">
    <property type="entry name" value="Amidase/PGRP_sf"/>
</dbReference>
<dbReference type="RefSeq" id="XP_023938708.1">
    <property type="nucleotide sequence ID" value="XM_024082940.1"/>
</dbReference>
<dbReference type="GeneID" id="112046328"/>
<evidence type="ECO:0000256" key="1">
    <source>
        <dbReference type="ARBA" id="ARBA00007553"/>
    </source>
</evidence>
<evidence type="ECO:0000256" key="5">
    <source>
        <dbReference type="SAM" id="Phobius"/>
    </source>
</evidence>
<evidence type="ECO:0000313" key="9">
    <source>
        <dbReference type="RefSeq" id="XP_023938709.1"/>
    </source>
</evidence>
<dbReference type="OrthoDB" id="7939567at2759"/>
<dbReference type="GO" id="GO:0008745">
    <property type="term" value="F:N-acetylmuramoyl-L-alanine amidase activity"/>
    <property type="evidence" value="ECO:0007669"/>
    <property type="project" value="InterPro"/>
</dbReference>
<dbReference type="InterPro" id="IPR015510">
    <property type="entry name" value="PGRP"/>
</dbReference>
<dbReference type="AlphaFoldDB" id="A0A6J1N0Y0"/>
<accession>A0A6J1N0Y0</accession>
<feature type="region of interest" description="Disordered" evidence="4">
    <location>
        <begin position="1"/>
        <end position="27"/>
    </location>
</feature>
<dbReference type="RefSeq" id="XP_023938709.1">
    <property type="nucleotide sequence ID" value="XM_024082941.1"/>
</dbReference>
<keyword evidence="5" id="KW-0472">Membrane</keyword>
<organism evidence="7 8">
    <name type="scientific">Bicyclus anynana</name>
    <name type="common">Squinting bush brown butterfly</name>
    <dbReference type="NCBI Taxonomy" id="110368"/>
    <lineage>
        <taxon>Eukaryota</taxon>
        <taxon>Metazoa</taxon>
        <taxon>Ecdysozoa</taxon>
        <taxon>Arthropoda</taxon>
        <taxon>Hexapoda</taxon>
        <taxon>Insecta</taxon>
        <taxon>Pterygota</taxon>
        <taxon>Neoptera</taxon>
        <taxon>Endopterygota</taxon>
        <taxon>Lepidoptera</taxon>
        <taxon>Glossata</taxon>
        <taxon>Ditrysia</taxon>
        <taxon>Papilionoidea</taxon>
        <taxon>Nymphalidae</taxon>
        <taxon>Satyrinae</taxon>
        <taxon>Satyrini</taxon>
        <taxon>Mycalesina</taxon>
        <taxon>Bicyclus</taxon>
    </lineage>
</organism>
<feature type="domain" description="Peptidoglycan recognition protein family" evidence="6">
    <location>
        <begin position="94"/>
        <end position="229"/>
    </location>
</feature>
<dbReference type="CDD" id="cd06583">
    <property type="entry name" value="PGRP"/>
    <property type="match status" value="1"/>
</dbReference>
<dbReference type="Proteomes" id="UP001652582">
    <property type="component" value="Chromosome Z"/>
</dbReference>
<gene>
    <name evidence="8 9" type="primary">LOC112046328</name>
</gene>
<evidence type="ECO:0000313" key="8">
    <source>
        <dbReference type="RefSeq" id="XP_023938708.1"/>
    </source>
</evidence>
<keyword evidence="7" id="KW-1185">Reference proteome</keyword>
<dbReference type="InterPro" id="IPR006619">
    <property type="entry name" value="PGRP_domain_met/bac"/>
</dbReference>
<keyword evidence="3" id="KW-0391">Immunity</keyword>
<dbReference type="GO" id="GO:0045087">
    <property type="term" value="P:innate immune response"/>
    <property type="evidence" value="ECO:0007669"/>
    <property type="project" value="UniProtKB-KW"/>
</dbReference>
<evidence type="ECO:0000256" key="2">
    <source>
        <dbReference type="ARBA" id="ARBA00022588"/>
    </source>
</evidence>
<dbReference type="InterPro" id="IPR002502">
    <property type="entry name" value="Amidase_domain"/>
</dbReference>
<dbReference type="PANTHER" id="PTHR11022">
    <property type="entry name" value="PEPTIDOGLYCAN RECOGNITION PROTEIN"/>
    <property type="match status" value="1"/>
</dbReference>
<reference evidence="8 9" key="1">
    <citation type="submission" date="2025-04" db="UniProtKB">
        <authorList>
            <consortium name="RefSeq"/>
        </authorList>
    </citation>
    <scope>IDENTIFICATION</scope>
</reference>
<comment type="similarity">
    <text evidence="1">Belongs to the N-acetylmuramoyl-L-alanine amidase 2 family.</text>
</comment>
<name>A0A6J1N0Y0_BICAN</name>
<dbReference type="SUPFAM" id="SSF55846">
    <property type="entry name" value="N-acetylmuramoyl-L-alanine amidase-like"/>
    <property type="match status" value="1"/>
</dbReference>
<evidence type="ECO:0000313" key="7">
    <source>
        <dbReference type="Proteomes" id="UP001652582"/>
    </source>
</evidence>
<dbReference type="GO" id="GO:0009253">
    <property type="term" value="P:peptidoglycan catabolic process"/>
    <property type="evidence" value="ECO:0007669"/>
    <property type="project" value="InterPro"/>
</dbReference>
<keyword evidence="5" id="KW-1133">Transmembrane helix</keyword>
<evidence type="ECO:0000256" key="3">
    <source>
        <dbReference type="ARBA" id="ARBA00022859"/>
    </source>
</evidence>
<keyword evidence="5" id="KW-0812">Transmembrane</keyword>